<evidence type="ECO:0000313" key="2">
    <source>
        <dbReference type="Proteomes" id="UP000182826"/>
    </source>
</evidence>
<reference evidence="1 2" key="1">
    <citation type="submission" date="2016-10" db="EMBL/GenBank/DDBJ databases">
        <title>Draft Genome Sequence of Rhizobacteria Flavobacterium johnsoniae CI04.</title>
        <authorList>
            <person name="Bravo J.I."/>
            <person name="Lozano G.L."/>
            <person name="Handelsman J."/>
        </authorList>
    </citation>
    <scope>NUCLEOTIDE SEQUENCE [LARGE SCALE GENOMIC DNA]</scope>
    <source>
        <strain evidence="1 2">CI04</strain>
    </source>
</reference>
<proteinExistence type="predicted"/>
<dbReference type="EMBL" id="MLFK01000001">
    <property type="protein sequence ID" value="OIV44029.1"/>
    <property type="molecule type" value="Genomic_DNA"/>
</dbReference>
<dbReference type="RefSeq" id="WP_071635026.1">
    <property type="nucleotide sequence ID" value="NZ_MLFK01000001.1"/>
</dbReference>
<gene>
    <name evidence="1" type="ORF">BKM63_02195</name>
</gene>
<evidence type="ECO:0000313" key="1">
    <source>
        <dbReference type="EMBL" id="OIV44029.1"/>
    </source>
</evidence>
<organism evidence="1 2">
    <name type="scientific">Flavobacterium johnsoniae</name>
    <name type="common">Cytophaga johnsonae</name>
    <dbReference type="NCBI Taxonomy" id="986"/>
    <lineage>
        <taxon>Bacteria</taxon>
        <taxon>Pseudomonadati</taxon>
        <taxon>Bacteroidota</taxon>
        <taxon>Flavobacteriia</taxon>
        <taxon>Flavobacteriales</taxon>
        <taxon>Flavobacteriaceae</taxon>
        <taxon>Flavobacterium</taxon>
    </lineage>
</organism>
<keyword evidence="2" id="KW-1185">Reference proteome</keyword>
<accession>A0A1J7BZI5</accession>
<protein>
    <submittedName>
        <fullName evidence="1">Uncharacterized protein</fullName>
    </submittedName>
</protein>
<dbReference type="OrthoDB" id="1365170at2"/>
<dbReference type="AlphaFoldDB" id="A0A1J7BZI5"/>
<comment type="caution">
    <text evidence="1">The sequence shown here is derived from an EMBL/GenBank/DDBJ whole genome shotgun (WGS) entry which is preliminary data.</text>
</comment>
<name>A0A1J7BZI5_FLAJO</name>
<dbReference type="Proteomes" id="UP000182826">
    <property type="component" value="Unassembled WGS sequence"/>
</dbReference>
<sequence length="80" mass="9266">MNFVKGQDVSYTTLSGRSYRAVIVERKIDFKKGLIKKSAMKEMTYHYLIEVQKNDLKEKILCTANQLKVLEKKVRAKKAA</sequence>